<reference evidence="2" key="1">
    <citation type="journal article" date="2012" name="PLoS ONE">
        <title>Gene sets for utilization of primary and secondary nutrition supplies in the distal gut of endangered iberian lynx.</title>
        <authorList>
            <person name="Alcaide M."/>
            <person name="Messina E."/>
            <person name="Richter M."/>
            <person name="Bargiela R."/>
            <person name="Peplies J."/>
            <person name="Huws S.A."/>
            <person name="Newbold C.J."/>
            <person name="Golyshin P.N."/>
            <person name="Simon M.A."/>
            <person name="Lopez G."/>
            <person name="Yakimov M.M."/>
            <person name="Ferrer M."/>
        </authorList>
    </citation>
    <scope>NUCLEOTIDE SEQUENCE</scope>
</reference>
<accession>J9G4R4</accession>
<proteinExistence type="predicted"/>
<sequence>MATLNPSDSNTRPITAVPKDGWSTYASPEKRITSI</sequence>
<evidence type="ECO:0000256" key="1">
    <source>
        <dbReference type="SAM" id="MobiDB-lite"/>
    </source>
</evidence>
<evidence type="ECO:0000313" key="2">
    <source>
        <dbReference type="EMBL" id="EJX02202.1"/>
    </source>
</evidence>
<gene>
    <name evidence="2" type="ORF">EVA_09690</name>
</gene>
<comment type="caution">
    <text evidence="2">The sequence shown here is derived from an EMBL/GenBank/DDBJ whole genome shotgun (WGS) entry which is preliminary data.</text>
</comment>
<feature type="compositionally biased region" description="Polar residues" evidence="1">
    <location>
        <begin position="1"/>
        <end position="13"/>
    </location>
</feature>
<feature type="region of interest" description="Disordered" evidence="1">
    <location>
        <begin position="1"/>
        <end position="35"/>
    </location>
</feature>
<dbReference type="EMBL" id="AMCI01002645">
    <property type="protein sequence ID" value="EJX02202.1"/>
    <property type="molecule type" value="Genomic_DNA"/>
</dbReference>
<protein>
    <submittedName>
        <fullName evidence="2">Uncharacterized protein</fullName>
    </submittedName>
</protein>
<dbReference type="AlphaFoldDB" id="J9G4R4"/>
<name>J9G4R4_9ZZZZ</name>
<organism evidence="2">
    <name type="scientific">gut metagenome</name>
    <dbReference type="NCBI Taxonomy" id="749906"/>
    <lineage>
        <taxon>unclassified sequences</taxon>
        <taxon>metagenomes</taxon>
        <taxon>organismal metagenomes</taxon>
    </lineage>
</organism>